<gene>
    <name evidence="1" type="ORF">H9698_08955</name>
</gene>
<dbReference type="AlphaFoldDB" id="A0A9D2Q6J7"/>
<proteinExistence type="predicted"/>
<protein>
    <submittedName>
        <fullName evidence="1">Uncharacterized protein</fullName>
    </submittedName>
</protein>
<organism evidence="1 2">
    <name type="scientific">Candidatus Ruthenibacterium merdavium</name>
    <dbReference type="NCBI Taxonomy" id="2838752"/>
    <lineage>
        <taxon>Bacteria</taxon>
        <taxon>Bacillati</taxon>
        <taxon>Bacillota</taxon>
        <taxon>Clostridia</taxon>
        <taxon>Eubacteriales</taxon>
        <taxon>Oscillospiraceae</taxon>
        <taxon>Ruthenibacterium</taxon>
    </lineage>
</organism>
<dbReference type="Proteomes" id="UP000823918">
    <property type="component" value="Unassembled WGS sequence"/>
</dbReference>
<sequence length="142" mass="16500">VKTTAFECAWRSDTWHSQNEYVEMYDVQSPGLRVLTEEQLKRPIEGEIRIINGAPRVYTPAVVLNESEVVDFLQHGASYTDFTKQFGSGCSGWNHEYYELPPIDGAPRYLCLTWDEEQNEIYAASVCDEWDTLRVVWKQEKE</sequence>
<dbReference type="EMBL" id="DWWA01000046">
    <property type="protein sequence ID" value="HJC72904.1"/>
    <property type="molecule type" value="Genomic_DNA"/>
</dbReference>
<accession>A0A9D2Q6J7</accession>
<feature type="non-terminal residue" evidence="1">
    <location>
        <position position="1"/>
    </location>
</feature>
<reference evidence="1" key="2">
    <citation type="submission" date="2021-04" db="EMBL/GenBank/DDBJ databases">
        <authorList>
            <person name="Gilroy R."/>
        </authorList>
    </citation>
    <scope>NUCLEOTIDE SEQUENCE</scope>
    <source>
        <strain evidence="1">5933</strain>
    </source>
</reference>
<name>A0A9D2Q6J7_9FIRM</name>
<comment type="caution">
    <text evidence="1">The sequence shown here is derived from an EMBL/GenBank/DDBJ whole genome shotgun (WGS) entry which is preliminary data.</text>
</comment>
<evidence type="ECO:0000313" key="2">
    <source>
        <dbReference type="Proteomes" id="UP000823918"/>
    </source>
</evidence>
<evidence type="ECO:0000313" key="1">
    <source>
        <dbReference type="EMBL" id="HJC72904.1"/>
    </source>
</evidence>
<reference evidence="1" key="1">
    <citation type="journal article" date="2021" name="PeerJ">
        <title>Extensive microbial diversity within the chicken gut microbiome revealed by metagenomics and culture.</title>
        <authorList>
            <person name="Gilroy R."/>
            <person name="Ravi A."/>
            <person name="Getino M."/>
            <person name="Pursley I."/>
            <person name="Horton D.L."/>
            <person name="Alikhan N.F."/>
            <person name="Baker D."/>
            <person name="Gharbi K."/>
            <person name="Hall N."/>
            <person name="Watson M."/>
            <person name="Adriaenssens E.M."/>
            <person name="Foster-Nyarko E."/>
            <person name="Jarju S."/>
            <person name="Secka A."/>
            <person name="Antonio M."/>
            <person name="Oren A."/>
            <person name="Chaudhuri R.R."/>
            <person name="La Ragione R."/>
            <person name="Hildebrand F."/>
            <person name="Pallen M.J."/>
        </authorList>
    </citation>
    <scope>NUCLEOTIDE SEQUENCE</scope>
    <source>
        <strain evidence="1">5933</strain>
    </source>
</reference>